<dbReference type="InterPro" id="IPR000483">
    <property type="entry name" value="Cys-rich_flank_reg_C"/>
</dbReference>
<dbReference type="PANTHER" id="PTHR11640">
    <property type="entry name" value="NEPHRIN"/>
    <property type="match status" value="1"/>
</dbReference>
<feature type="transmembrane region" description="Helical" evidence="12">
    <location>
        <begin position="340"/>
        <end position="366"/>
    </location>
</feature>
<dbReference type="PROSITE" id="PS50835">
    <property type="entry name" value="IG_LIKE"/>
    <property type="match status" value="6"/>
</dbReference>
<dbReference type="PROSITE" id="PS51450">
    <property type="entry name" value="LRR"/>
    <property type="match status" value="1"/>
</dbReference>
<dbReference type="SUPFAM" id="SSF48726">
    <property type="entry name" value="Immunoglobulin"/>
    <property type="match status" value="4"/>
</dbReference>
<gene>
    <name evidence="15" type="ORF">BRAFLDRAFT_73442</name>
</gene>
<evidence type="ECO:0000256" key="7">
    <source>
        <dbReference type="ARBA" id="ARBA00023136"/>
    </source>
</evidence>
<feature type="domain" description="Ig-like" evidence="14">
    <location>
        <begin position="368"/>
        <end position="529"/>
    </location>
</feature>
<keyword evidence="8" id="KW-1015">Disulfide bond</keyword>
<comment type="subcellular location">
    <subcellularLocation>
        <location evidence="1">Membrane</location>
        <topology evidence="1">Single-pass type I membrane protein</topology>
    </subcellularLocation>
</comment>
<feature type="region of interest" description="Disordered" evidence="11">
    <location>
        <begin position="1290"/>
        <end position="1327"/>
    </location>
</feature>
<protein>
    <recommendedName>
        <fullName evidence="14">Ig-like domain-containing protein</fullName>
    </recommendedName>
</protein>
<keyword evidence="2" id="KW-0433">Leucine-rich repeat</keyword>
<dbReference type="FunFam" id="2.60.40.10:FF:000032">
    <property type="entry name" value="palladin isoform X1"/>
    <property type="match status" value="1"/>
</dbReference>
<evidence type="ECO:0000256" key="10">
    <source>
        <dbReference type="ARBA" id="ARBA00023319"/>
    </source>
</evidence>
<dbReference type="InterPro" id="IPR013106">
    <property type="entry name" value="Ig_V-set"/>
</dbReference>
<dbReference type="Pfam" id="PF13927">
    <property type="entry name" value="Ig_3"/>
    <property type="match status" value="2"/>
</dbReference>
<evidence type="ECO:0000256" key="6">
    <source>
        <dbReference type="ARBA" id="ARBA00022989"/>
    </source>
</evidence>
<reference evidence="15" key="1">
    <citation type="journal article" date="2008" name="Nature">
        <title>The amphioxus genome and the evolution of the chordate karyotype.</title>
        <authorList>
            <consortium name="US DOE Joint Genome Institute (JGI-PGF)"/>
            <person name="Putnam N.H."/>
            <person name="Butts T."/>
            <person name="Ferrier D.E.K."/>
            <person name="Furlong R.F."/>
            <person name="Hellsten U."/>
            <person name="Kawashima T."/>
            <person name="Robinson-Rechavi M."/>
            <person name="Shoguchi E."/>
            <person name="Terry A."/>
            <person name="Yu J.-K."/>
            <person name="Benito-Gutierrez E.L."/>
            <person name="Dubchak I."/>
            <person name="Garcia-Fernandez J."/>
            <person name="Gibson-Brown J.J."/>
            <person name="Grigoriev I.V."/>
            <person name="Horton A.C."/>
            <person name="de Jong P.J."/>
            <person name="Jurka J."/>
            <person name="Kapitonov V.V."/>
            <person name="Kohara Y."/>
            <person name="Kuroki Y."/>
            <person name="Lindquist E."/>
            <person name="Lucas S."/>
            <person name="Osoegawa K."/>
            <person name="Pennacchio L.A."/>
            <person name="Salamov A.A."/>
            <person name="Satou Y."/>
            <person name="Sauka-Spengler T."/>
            <person name="Schmutz J."/>
            <person name="Shin-I T."/>
            <person name="Toyoda A."/>
            <person name="Bronner-Fraser M."/>
            <person name="Fujiyama A."/>
            <person name="Holland L.Z."/>
            <person name="Holland P.W.H."/>
            <person name="Satoh N."/>
            <person name="Rokhsar D.S."/>
        </authorList>
    </citation>
    <scope>NUCLEOTIDE SEQUENCE [LARGE SCALE GENOMIC DNA]</scope>
    <source>
        <strain evidence="15">S238N-H82</strain>
        <tissue evidence="15">Testes</tissue>
    </source>
</reference>
<dbReference type="Gene3D" id="3.80.10.10">
    <property type="entry name" value="Ribonuclease Inhibitor"/>
    <property type="match status" value="1"/>
</dbReference>
<evidence type="ECO:0000259" key="14">
    <source>
        <dbReference type="PROSITE" id="PS50835"/>
    </source>
</evidence>
<feature type="signal peptide" evidence="13">
    <location>
        <begin position="1"/>
        <end position="24"/>
    </location>
</feature>
<dbReference type="SMART" id="SM00082">
    <property type="entry name" value="LRRCT"/>
    <property type="match status" value="1"/>
</dbReference>
<dbReference type="InterPro" id="IPR001611">
    <property type="entry name" value="Leu-rich_rpt"/>
</dbReference>
<proteinExistence type="predicted"/>
<keyword evidence="9" id="KW-0325">Glycoprotein</keyword>
<evidence type="ECO:0000256" key="9">
    <source>
        <dbReference type="ARBA" id="ARBA00023180"/>
    </source>
</evidence>
<feature type="region of interest" description="Disordered" evidence="11">
    <location>
        <begin position="1056"/>
        <end position="1078"/>
    </location>
</feature>
<dbReference type="SMART" id="SM00408">
    <property type="entry name" value="IGc2"/>
    <property type="match status" value="3"/>
</dbReference>
<feature type="transmembrane region" description="Helical" evidence="12">
    <location>
        <begin position="641"/>
        <end position="672"/>
    </location>
</feature>
<keyword evidence="5" id="KW-0677">Repeat</keyword>
<keyword evidence="4 13" id="KW-0732">Signal</keyword>
<feature type="compositionally biased region" description="Basic and acidic residues" evidence="11">
    <location>
        <begin position="1056"/>
        <end position="1070"/>
    </location>
</feature>
<dbReference type="Pfam" id="PF13855">
    <property type="entry name" value="LRR_8"/>
    <property type="match status" value="1"/>
</dbReference>
<evidence type="ECO:0000256" key="4">
    <source>
        <dbReference type="ARBA" id="ARBA00022729"/>
    </source>
</evidence>
<evidence type="ECO:0000313" key="15">
    <source>
        <dbReference type="EMBL" id="EEN60229.1"/>
    </source>
</evidence>
<evidence type="ECO:0000256" key="8">
    <source>
        <dbReference type="ARBA" id="ARBA00023157"/>
    </source>
</evidence>
<dbReference type="EMBL" id="GG666514">
    <property type="protein sequence ID" value="EEN60229.1"/>
    <property type="molecule type" value="Genomic_DNA"/>
</dbReference>
<dbReference type="Pfam" id="PF08205">
    <property type="entry name" value="C2-set_2"/>
    <property type="match status" value="1"/>
</dbReference>
<evidence type="ECO:0000256" key="3">
    <source>
        <dbReference type="ARBA" id="ARBA00022692"/>
    </source>
</evidence>
<dbReference type="SMART" id="SM00369">
    <property type="entry name" value="LRR_TYP"/>
    <property type="match status" value="5"/>
</dbReference>
<dbReference type="InterPro" id="IPR036179">
    <property type="entry name" value="Ig-like_dom_sf"/>
</dbReference>
<dbReference type="CDD" id="cd00096">
    <property type="entry name" value="Ig"/>
    <property type="match status" value="2"/>
</dbReference>
<sequence length="1327" mass="146921">MFTYVNACCLFAFVKFAIISQAVGQLIISGPPSAVLQGETVYFRCRYPGRDLSPDGAVRWEVTSPDGEKRNVTFGQTVDPNYPEARYKLFGNASGGEYNLQIVNVTREDAGDYRCAITGIDLIVYSVLNVVVPNPPVLTAPDTPLQVGQELVLRCSYSGGYPIPLRTWHNGTDPFLSATFRPEEVVLDTGPNGERTEEVTIYHNVTKYDNGVNVTCRVSQSEGPFSFEKESWKVLTVHYPPTVVVPSEQVRVFEGKTAAITCQVDSNPTATITWTKLGDNNTVLQGNLADRNQSLIIPRASQRDAGTYQCSAENDLPPNAVGTVRVFVDVKPYDTYTRDVAIITISVVAAVILAAIVVGSIIMCLVHPEATALKLAAVNMFTNAKACHVLAFLTLTIISQAFGQLSLSGPPSAVLQGETVIFRCSYPGLDLSPDGAVRWEVTSPNGEINNVTYGQTVDPNYPRYQLSWHNGTGPIFSNQYREEVVLGTGPNGEHTEESTIYFRNNVTKYDNGVNVTCRVSHSEGLITIEKESWKVLTVHYPPTVVVPREEVRVFEGKTAAITCQVDSNPTATITWTKLGDNTTVLQGNLVDRNQSLIIPRASQRDAGTYQCSAENDLPPNAVGTVRVFVDVKPYDTYTRDVTIITISVVACLLTMVVAAVTLAAIVVVSIIMELSSCLADGVDVLYLTGHYDNKGTLNPLPTLPMLDKLTLGGGKIQVIRNGTFATFSSLSLLSLNRNSLQKVGIWFEGLEVMERLHMYRNKIENIERGAFRSLKKLQVLDLSCNRIRSIEAWYFEGLSRLLVLKLEHNGISRVAASAFDLVKSIKLSNNMLQTLSPEWLQNVPPRANVHLDSNLLPTITKETLDAIRGKFVVAYNNPFRCTCALNSLKTEGMAIIERSERLHCIYPPYLKGKKISGVSREDMPCPPPVAKVSRADNGTTLLCEVYWEQQPDISWVGPEGSNISASTNKSGNGITTHLEHDVSPEGHSLTFGTECSSKPAECSTLNFMGKSTYKLLMSQKVLQEWTEGAYRCSITYPVGNFSVKLVLSLTNSRENDSISLRDDGEEENHPSTDLSPVGAITTTEKMPMEYVLLPQGQHLKDSCILHLIYTGIIAVSVSLLVGVMFGWLISLKRSNDPNTLAMRELPPLPLDRRSSQLSLHHYEVIPDNVATSLHARDKNNLNKHKRRAKQTEIFHNPQYEEGNVKQRREKHTEGFLNPQYGEDNVKQRREKHTEGFYNPQYGQGNRRRRWSTPLVASYNDRLPMSTNQRSPCFDEGAKQIQDLTVLGRDLQSAGDKKSPAPLAHPYMLPQTQMEFKESPGYEKDGSD</sequence>
<feature type="domain" description="Ig-like" evidence="14">
    <location>
        <begin position="927"/>
        <end position="1050"/>
    </location>
</feature>
<dbReference type="InterPro" id="IPR032675">
    <property type="entry name" value="LRR_dom_sf"/>
</dbReference>
<name>C3YI92_BRAFL</name>
<feature type="transmembrane region" description="Helical" evidence="12">
    <location>
        <begin position="1107"/>
        <end position="1129"/>
    </location>
</feature>
<dbReference type="GO" id="GO:0016020">
    <property type="term" value="C:membrane"/>
    <property type="evidence" value="ECO:0007669"/>
    <property type="project" value="UniProtKB-SubCell"/>
</dbReference>
<dbReference type="InterPro" id="IPR003598">
    <property type="entry name" value="Ig_sub2"/>
</dbReference>
<evidence type="ECO:0000256" key="5">
    <source>
        <dbReference type="ARBA" id="ARBA00022737"/>
    </source>
</evidence>
<organism>
    <name type="scientific">Branchiostoma floridae</name>
    <name type="common">Florida lancelet</name>
    <name type="synonym">Amphioxus</name>
    <dbReference type="NCBI Taxonomy" id="7739"/>
    <lineage>
        <taxon>Eukaryota</taxon>
        <taxon>Metazoa</taxon>
        <taxon>Chordata</taxon>
        <taxon>Cephalochordata</taxon>
        <taxon>Leptocardii</taxon>
        <taxon>Amphioxiformes</taxon>
        <taxon>Branchiostomatidae</taxon>
        <taxon>Branchiostoma</taxon>
    </lineage>
</organism>
<feature type="compositionally biased region" description="Basic and acidic residues" evidence="11">
    <location>
        <begin position="1314"/>
        <end position="1327"/>
    </location>
</feature>
<feature type="chain" id="PRO_5002935647" description="Ig-like domain-containing protein" evidence="13">
    <location>
        <begin position="25"/>
        <end position="1327"/>
    </location>
</feature>
<feature type="region of interest" description="Disordered" evidence="11">
    <location>
        <begin position="1203"/>
        <end position="1228"/>
    </location>
</feature>
<dbReference type="InterPro" id="IPR003599">
    <property type="entry name" value="Ig_sub"/>
</dbReference>
<dbReference type="eggNOG" id="KOG0619">
    <property type="taxonomic scope" value="Eukaryota"/>
</dbReference>
<feature type="domain" description="Ig-like" evidence="14">
    <location>
        <begin position="135"/>
        <end position="226"/>
    </location>
</feature>
<dbReference type="Pfam" id="PF07686">
    <property type="entry name" value="V-set"/>
    <property type="match status" value="1"/>
</dbReference>
<evidence type="ECO:0000256" key="2">
    <source>
        <dbReference type="ARBA" id="ARBA00022614"/>
    </source>
</evidence>
<feature type="compositionally biased region" description="Basic and acidic residues" evidence="11">
    <location>
        <begin position="1203"/>
        <end position="1213"/>
    </location>
</feature>
<dbReference type="InterPro" id="IPR003591">
    <property type="entry name" value="Leu-rich_rpt_typical-subtyp"/>
</dbReference>
<dbReference type="InterPro" id="IPR013783">
    <property type="entry name" value="Ig-like_fold"/>
</dbReference>
<feature type="domain" description="Ig-like" evidence="14">
    <location>
        <begin position="24"/>
        <end position="118"/>
    </location>
</feature>
<evidence type="ECO:0000256" key="13">
    <source>
        <dbReference type="SAM" id="SignalP"/>
    </source>
</evidence>
<dbReference type="PANTHER" id="PTHR11640:SF164">
    <property type="entry name" value="MAM DOMAIN-CONTAINING GLYCOSYLPHOSPHATIDYLINOSITOL ANCHOR PROTEIN 1"/>
    <property type="match status" value="1"/>
</dbReference>
<dbReference type="eggNOG" id="KOG3509">
    <property type="taxonomic scope" value="Eukaryota"/>
</dbReference>
<dbReference type="Gene3D" id="2.60.40.10">
    <property type="entry name" value="Immunoglobulins"/>
    <property type="match status" value="5"/>
</dbReference>
<dbReference type="InterPro" id="IPR051275">
    <property type="entry name" value="Cell_adhesion_signaling"/>
</dbReference>
<keyword evidence="6 12" id="KW-1133">Transmembrane helix</keyword>
<feature type="domain" description="Ig-like" evidence="14">
    <location>
        <begin position="541"/>
        <end position="630"/>
    </location>
</feature>
<evidence type="ECO:0000256" key="1">
    <source>
        <dbReference type="ARBA" id="ARBA00004479"/>
    </source>
</evidence>
<keyword evidence="3 12" id="KW-0812">Transmembrane</keyword>
<accession>C3YI92</accession>
<keyword evidence="7 12" id="KW-0472">Membrane</keyword>
<evidence type="ECO:0000256" key="11">
    <source>
        <dbReference type="SAM" id="MobiDB-lite"/>
    </source>
</evidence>
<keyword evidence="10" id="KW-0393">Immunoglobulin domain</keyword>
<dbReference type="InterPro" id="IPR013162">
    <property type="entry name" value="CD80_C2-set"/>
</dbReference>
<dbReference type="InterPro" id="IPR007110">
    <property type="entry name" value="Ig-like_dom"/>
</dbReference>
<dbReference type="SUPFAM" id="SSF52058">
    <property type="entry name" value="L domain-like"/>
    <property type="match status" value="1"/>
</dbReference>
<dbReference type="SMART" id="SM00409">
    <property type="entry name" value="IG"/>
    <property type="match status" value="5"/>
</dbReference>
<dbReference type="InParanoid" id="C3YI92"/>
<feature type="domain" description="Ig-like" evidence="14">
    <location>
        <begin position="240"/>
        <end position="329"/>
    </location>
</feature>
<evidence type="ECO:0000256" key="12">
    <source>
        <dbReference type="SAM" id="Phobius"/>
    </source>
</evidence>